<organism evidence="2 3">
    <name type="scientific">Dioscorea zingiberensis</name>
    <dbReference type="NCBI Taxonomy" id="325984"/>
    <lineage>
        <taxon>Eukaryota</taxon>
        <taxon>Viridiplantae</taxon>
        <taxon>Streptophyta</taxon>
        <taxon>Embryophyta</taxon>
        <taxon>Tracheophyta</taxon>
        <taxon>Spermatophyta</taxon>
        <taxon>Magnoliopsida</taxon>
        <taxon>Liliopsida</taxon>
        <taxon>Dioscoreales</taxon>
        <taxon>Dioscoreaceae</taxon>
        <taxon>Dioscorea</taxon>
    </lineage>
</organism>
<reference evidence="2" key="2">
    <citation type="journal article" date="2022" name="Hortic Res">
        <title>The genome of Dioscorea zingiberensis sheds light on the biosynthesis, origin and evolution of the medicinally important diosgenin saponins.</title>
        <authorList>
            <person name="Li Y."/>
            <person name="Tan C."/>
            <person name="Li Z."/>
            <person name="Guo J."/>
            <person name="Li S."/>
            <person name="Chen X."/>
            <person name="Wang C."/>
            <person name="Dai X."/>
            <person name="Yang H."/>
            <person name="Song W."/>
            <person name="Hou L."/>
            <person name="Xu J."/>
            <person name="Tong Z."/>
            <person name="Xu A."/>
            <person name="Yuan X."/>
            <person name="Wang W."/>
            <person name="Yang Q."/>
            <person name="Chen L."/>
            <person name="Sun Z."/>
            <person name="Wang K."/>
            <person name="Pan B."/>
            <person name="Chen J."/>
            <person name="Bao Y."/>
            <person name="Liu F."/>
            <person name="Qi X."/>
            <person name="Gang D.R."/>
            <person name="Wen J."/>
            <person name="Li J."/>
        </authorList>
    </citation>
    <scope>NUCLEOTIDE SEQUENCE</scope>
    <source>
        <strain evidence="2">Dzin_1.0</strain>
    </source>
</reference>
<dbReference type="InterPro" id="IPR040442">
    <property type="entry name" value="Pyrv_kinase-like_dom_sf"/>
</dbReference>
<dbReference type="Proteomes" id="UP001085076">
    <property type="component" value="Miscellaneous, Linkage group lg03"/>
</dbReference>
<protein>
    <submittedName>
        <fullName evidence="2">Uncharacterized protein</fullName>
    </submittedName>
</protein>
<dbReference type="AlphaFoldDB" id="A0A9D5CPG5"/>
<dbReference type="Gene3D" id="3.20.20.60">
    <property type="entry name" value="Phosphoenolpyruvate-binding domains"/>
    <property type="match status" value="1"/>
</dbReference>
<evidence type="ECO:0000256" key="1">
    <source>
        <dbReference type="SAM" id="Phobius"/>
    </source>
</evidence>
<keyword evidence="1" id="KW-0812">Transmembrane</keyword>
<feature type="transmembrane region" description="Helical" evidence="1">
    <location>
        <begin position="33"/>
        <end position="54"/>
    </location>
</feature>
<accession>A0A9D5CPG5</accession>
<comment type="caution">
    <text evidence="2">The sequence shown here is derived from an EMBL/GenBank/DDBJ whole genome shotgun (WGS) entry which is preliminary data.</text>
</comment>
<gene>
    <name evidence="2" type="ORF">J5N97_012288</name>
</gene>
<evidence type="ECO:0000313" key="2">
    <source>
        <dbReference type="EMBL" id="KAJ0976814.1"/>
    </source>
</evidence>
<evidence type="ECO:0000313" key="3">
    <source>
        <dbReference type="Proteomes" id="UP001085076"/>
    </source>
</evidence>
<keyword evidence="1" id="KW-1133">Transmembrane helix</keyword>
<dbReference type="SUPFAM" id="SSF51621">
    <property type="entry name" value="Phosphoenolpyruvate/pyruvate domain"/>
    <property type="match status" value="1"/>
</dbReference>
<dbReference type="PANTHER" id="PTHR42905:SF5">
    <property type="entry name" value="CARBOXYVINYL-CARBOXYPHOSPHONATE PHOSPHORYLMUTASE, CHLOROPLASTIC"/>
    <property type="match status" value="1"/>
</dbReference>
<keyword evidence="1" id="KW-0472">Membrane</keyword>
<sequence length="95" mass="9610">MTTAVATRLPALPSAGERPRHCSIAVVPRRRSVVVAAASAISGFSAGFISGYAVSASLLGKPDFGLLTPPEMAETARLVCAAASKITIIADAGRS</sequence>
<dbReference type="PANTHER" id="PTHR42905">
    <property type="entry name" value="PHOSPHOENOLPYRUVATE CARBOXYLASE"/>
    <property type="match status" value="1"/>
</dbReference>
<dbReference type="OrthoDB" id="745583at2759"/>
<dbReference type="GO" id="GO:0003824">
    <property type="term" value="F:catalytic activity"/>
    <property type="evidence" value="ECO:0007669"/>
    <property type="project" value="InterPro"/>
</dbReference>
<proteinExistence type="predicted"/>
<name>A0A9D5CPG5_9LILI</name>
<reference evidence="2" key="1">
    <citation type="submission" date="2021-03" db="EMBL/GenBank/DDBJ databases">
        <authorList>
            <person name="Li Z."/>
            <person name="Yang C."/>
        </authorList>
    </citation>
    <scope>NUCLEOTIDE SEQUENCE</scope>
    <source>
        <strain evidence="2">Dzin_1.0</strain>
        <tissue evidence="2">Leaf</tissue>
    </source>
</reference>
<dbReference type="EMBL" id="JAGGNH010000003">
    <property type="protein sequence ID" value="KAJ0976814.1"/>
    <property type="molecule type" value="Genomic_DNA"/>
</dbReference>
<keyword evidence="3" id="KW-1185">Reference proteome</keyword>
<dbReference type="InterPro" id="IPR015813">
    <property type="entry name" value="Pyrv/PenolPyrv_kinase-like_dom"/>
</dbReference>